<dbReference type="InterPro" id="IPR043504">
    <property type="entry name" value="Peptidase_S1_PA_chymotrypsin"/>
</dbReference>
<dbReference type="Proteomes" id="UP000708148">
    <property type="component" value="Unassembled WGS sequence"/>
</dbReference>
<dbReference type="PANTHER" id="PTHR15462:SF8">
    <property type="entry name" value="SERINE PROTEASE"/>
    <property type="match status" value="1"/>
</dbReference>
<dbReference type="EMBL" id="CAJHUC010000663">
    <property type="protein sequence ID" value="CAD7697474.1"/>
    <property type="molecule type" value="Genomic_DNA"/>
</dbReference>
<dbReference type="SUPFAM" id="SSF50494">
    <property type="entry name" value="Trypsin-like serine proteases"/>
    <property type="match status" value="1"/>
</dbReference>
<dbReference type="Gene3D" id="2.40.10.10">
    <property type="entry name" value="Trypsin-like serine proteases"/>
    <property type="match status" value="1"/>
</dbReference>
<evidence type="ECO:0000256" key="1">
    <source>
        <dbReference type="ARBA" id="ARBA00022729"/>
    </source>
</evidence>
<dbReference type="PANTHER" id="PTHR15462">
    <property type="entry name" value="SERINE PROTEASE"/>
    <property type="match status" value="1"/>
</dbReference>
<feature type="chain" id="PRO_5035810800" description="Serine protease" evidence="3">
    <location>
        <begin position="25"/>
        <end position="286"/>
    </location>
</feature>
<keyword evidence="5" id="KW-1185">Reference proteome</keyword>
<feature type="signal peptide" evidence="3">
    <location>
        <begin position="1"/>
        <end position="24"/>
    </location>
</feature>
<reference evidence="4" key="1">
    <citation type="submission" date="2020-12" db="EMBL/GenBank/DDBJ databases">
        <authorList>
            <person name="Iha C."/>
        </authorList>
    </citation>
    <scope>NUCLEOTIDE SEQUENCE</scope>
</reference>
<evidence type="ECO:0000313" key="4">
    <source>
        <dbReference type="EMBL" id="CAD7697474.1"/>
    </source>
</evidence>
<organism evidence="4 5">
    <name type="scientific">Ostreobium quekettii</name>
    <dbReference type="NCBI Taxonomy" id="121088"/>
    <lineage>
        <taxon>Eukaryota</taxon>
        <taxon>Viridiplantae</taxon>
        <taxon>Chlorophyta</taxon>
        <taxon>core chlorophytes</taxon>
        <taxon>Ulvophyceae</taxon>
        <taxon>TCBD clade</taxon>
        <taxon>Bryopsidales</taxon>
        <taxon>Ostreobineae</taxon>
        <taxon>Ostreobiaceae</taxon>
        <taxon>Ostreobium</taxon>
    </lineage>
</organism>
<evidence type="ECO:0000256" key="2">
    <source>
        <dbReference type="SAM" id="MobiDB-lite"/>
    </source>
</evidence>
<dbReference type="AlphaFoldDB" id="A0A8S1IRJ2"/>
<evidence type="ECO:0000256" key="3">
    <source>
        <dbReference type="SAM" id="SignalP"/>
    </source>
</evidence>
<name>A0A8S1IRJ2_9CHLO</name>
<sequence length="286" mass="29921">MDPRRAGLLCLLCILGIAIPRCHADLGGAVEQCKERMRARGYECFEEGRAGIDSSPLEDVPIGSGNAQGEHREMCGAARDMWAANGMGEPDAHDAMTVLADGTVCVRRSGAGRNDSDGEIARSTPTEGRKLAGNFADSTPARRFLREAGVGSGGSGRGVLQLGGGGSFGVEPGLPDTSFGRVRVPLDRSTDEPLRMVGQLSLGCSATLVGPCHYLTAGHCVWNDETFQLRAGMDFNPGRNGRELGNPLGRWQAVQVHPATGFALYGDGTSDAALVQVVGTPGLELG</sequence>
<gene>
    <name evidence="4" type="ORF">OSTQU699_LOCUS2835</name>
</gene>
<protein>
    <recommendedName>
        <fullName evidence="6">Serine protease</fullName>
    </recommendedName>
</protein>
<proteinExistence type="predicted"/>
<accession>A0A8S1IRJ2</accession>
<dbReference type="InterPro" id="IPR009003">
    <property type="entry name" value="Peptidase_S1_PA"/>
</dbReference>
<dbReference type="OrthoDB" id="10037376at2759"/>
<dbReference type="InterPro" id="IPR050966">
    <property type="entry name" value="Glutamyl_endopeptidase"/>
</dbReference>
<feature type="region of interest" description="Disordered" evidence="2">
    <location>
        <begin position="110"/>
        <end position="134"/>
    </location>
</feature>
<evidence type="ECO:0008006" key="6">
    <source>
        <dbReference type="Google" id="ProtNLM"/>
    </source>
</evidence>
<keyword evidence="1 3" id="KW-0732">Signal</keyword>
<evidence type="ECO:0000313" key="5">
    <source>
        <dbReference type="Proteomes" id="UP000708148"/>
    </source>
</evidence>
<comment type="caution">
    <text evidence="4">The sequence shown here is derived from an EMBL/GenBank/DDBJ whole genome shotgun (WGS) entry which is preliminary data.</text>
</comment>